<dbReference type="EMBL" id="NWSH01003276">
    <property type="protein sequence ID" value="PCG66633.1"/>
    <property type="molecule type" value="Genomic_DNA"/>
</dbReference>
<feature type="region of interest" description="Disordered" evidence="1">
    <location>
        <begin position="135"/>
        <end position="155"/>
    </location>
</feature>
<feature type="compositionally biased region" description="Basic and acidic residues" evidence="1">
    <location>
        <begin position="213"/>
        <end position="222"/>
    </location>
</feature>
<evidence type="ECO:0000256" key="1">
    <source>
        <dbReference type="SAM" id="MobiDB-lite"/>
    </source>
</evidence>
<gene>
    <name evidence="2" type="ORF">B5V51_7432</name>
</gene>
<sequence>MEAIMSGNATKENIMQPTTLQEAINIIKFLKTTHKQEVLRLKEAYTKQADVIKKLESNRKKELEFLSGELQKYEVNLALRTESVTKQLAQKDLIIQKQAEKIEELSKQLKVNEFNVSIPEINIMVDSNSDSGVALENEDCKAEETKPDPKTTRKCSRRFGDTISFLRRVDFSPIKYKPSNREGAKKKDDKKNKLQVPTPDNRIFNRQNSNDKSPSDDERPITDESIFSDSGVEPVVLRSNKVNDSMNNHFSDDGSEDTSEEIFDRVMTRSSIRRSVKANPKYKKINRSKSKLLEQVKVNIID</sequence>
<evidence type="ECO:0000313" key="2">
    <source>
        <dbReference type="EMBL" id="PCG66633.1"/>
    </source>
</evidence>
<comment type="caution">
    <text evidence="2">The sequence shown here is derived from an EMBL/GenBank/DDBJ whole genome shotgun (WGS) entry which is preliminary data.</text>
</comment>
<reference evidence="2" key="1">
    <citation type="submission" date="2017-09" db="EMBL/GenBank/DDBJ databases">
        <title>Contemporary evolution of a Lepidopteran species, Heliothis virescens, in response to modern agricultural practices.</title>
        <authorList>
            <person name="Fritz M.L."/>
            <person name="Deyonke A.M."/>
            <person name="Papanicolaou A."/>
            <person name="Micinski S."/>
            <person name="Westbrook J."/>
            <person name="Gould F."/>
        </authorList>
    </citation>
    <scope>NUCLEOTIDE SEQUENCE [LARGE SCALE GENOMIC DNA]</scope>
    <source>
        <strain evidence="2">HvINT-</strain>
        <tissue evidence="2">Whole body</tissue>
    </source>
</reference>
<protein>
    <submittedName>
        <fullName evidence="2">Uncharacterized protein</fullName>
    </submittedName>
</protein>
<accession>A0A2A4J5E3</accession>
<feature type="compositionally biased region" description="Basic and acidic residues" evidence="1">
    <location>
        <begin position="179"/>
        <end position="192"/>
    </location>
</feature>
<proteinExistence type="predicted"/>
<organism evidence="2">
    <name type="scientific">Heliothis virescens</name>
    <name type="common">Tobacco budworm moth</name>
    <dbReference type="NCBI Taxonomy" id="7102"/>
    <lineage>
        <taxon>Eukaryota</taxon>
        <taxon>Metazoa</taxon>
        <taxon>Ecdysozoa</taxon>
        <taxon>Arthropoda</taxon>
        <taxon>Hexapoda</taxon>
        <taxon>Insecta</taxon>
        <taxon>Pterygota</taxon>
        <taxon>Neoptera</taxon>
        <taxon>Endopterygota</taxon>
        <taxon>Lepidoptera</taxon>
        <taxon>Glossata</taxon>
        <taxon>Ditrysia</taxon>
        <taxon>Noctuoidea</taxon>
        <taxon>Noctuidae</taxon>
        <taxon>Heliothinae</taxon>
        <taxon>Heliothis</taxon>
    </lineage>
</organism>
<feature type="compositionally biased region" description="Basic and acidic residues" evidence="1">
    <location>
        <begin position="138"/>
        <end position="151"/>
    </location>
</feature>
<feature type="region of interest" description="Disordered" evidence="1">
    <location>
        <begin position="176"/>
        <end position="232"/>
    </location>
</feature>
<name>A0A2A4J5E3_HELVI</name>
<dbReference type="AlphaFoldDB" id="A0A2A4J5E3"/>